<keyword evidence="5" id="KW-0735">Signal-anchor</keyword>
<evidence type="ECO:0000256" key="8">
    <source>
        <dbReference type="ARBA" id="ARBA00023136"/>
    </source>
</evidence>
<protein>
    <submittedName>
        <fullName evidence="11">Uncharacterized protein</fullName>
    </submittedName>
</protein>
<evidence type="ECO:0000256" key="3">
    <source>
        <dbReference type="ARBA" id="ARBA00022679"/>
    </source>
</evidence>
<evidence type="ECO:0000256" key="9">
    <source>
        <dbReference type="ARBA" id="ARBA00023180"/>
    </source>
</evidence>
<dbReference type="PANTHER" id="PTHR14647">
    <property type="entry name" value="GALACTOSE-3-O-SULFOTRANSFERASE"/>
    <property type="match status" value="1"/>
</dbReference>
<dbReference type="AlphaFoldDB" id="A0A212CFA3"/>
<evidence type="ECO:0000313" key="12">
    <source>
        <dbReference type="Proteomes" id="UP000242450"/>
    </source>
</evidence>
<proteinExistence type="inferred from homology"/>
<keyword evidence="9" id="KW-0325">Glycoprotein</keyword>
<evidence type="ECO:0000313" key="11">
    <source>
        <dbReference type="EMBL" id="OWK04693.1"/>
    </source>
</evidence>
<dbReference type="EMBL" id="MKHE01000020">
    <property type="protein sequence ID" value="OWK04693.1"/>
    <property type="molecule type" value="Genomic_DNA"/>
</dbReference>
<comment type="similarity">
    <text evidence="2">Belongs to the galactose-3-O-sulfotransferase family.</text>
</comment>
<evidence type="ECO:0000256" key="10">
    <source>
        <dbReference type="SAM" id="Phobius"/>
    </source>
</evidence>
<reference evidence="11 12" key="1">
    <citation type="journal article" date="2018" name="Mol. Genet. Genomics">
        <title>The red deer Cervus elaphus genome CerEla1.0: sequencing, annotating, genes, and chromosomes.</title>
        <authorList>
            <person name="Bana N.A."/>
            <person name="Nyiri A."/>
            <person name="Nagy J."/>
            <person name="Frank K."/>
            <person name="Nagy T."/>
            <person name="Steger V."/>
            <person name="Schiller M."/>
            <person name="Lakatos P."/>
            <person name="Sugar L."/>
            <person name="Horn P."/>
            <person name="Barta E."/>
            <person name="Orosz L."/>
        </authorList>
    </citation>
    <scope>NUCLEOTIDE SEQUENCE [LARGE SCALE GENOMIC DNA]</scope>
    <source>
        <strain evidence="11">Hungarian</strain>
    </source>
</reference>
<comment type="caution">
    <text evidence="11">The sequence shown here is derived from an EMBL/GenBank/DDBJ whole genome shotgun (WGS) entry which is preliminary data.</text>
</comment>
<keyword evidence="6 10" id="KW-1133">Transmembrane helix</keyword>
<dbReference type="GO" id="GO:0001733">
    <property type="term" value="F:galactosylceramide sulfotransferase activity"/>
    <property type="evidence" value="ECO:0007669"/>
    <property type="project" value="InterPro"/>
</dbReference>
<dbReference type="GO" id="GO:0009247">
    <property type="term" value="P:glycolipid biosynthetic process"/>
    <property type="evidence" value="ECO:0007669"/>
    <property type="project" value="InterPro"/>
</dbReference>
<gene>
    <name evidence="11" type="ORF">Celaphus_00002860</name>
</gene>
<evidence type="ECO:0000256" key="6">
    <source>
        <dbReference type="ARBA" id="ARBA00022989"/>
    </source>
</evidence>
<sequence>MVEQLCGPPGSGVAGLGFLLLGKREDPRPTALHSSPSQLGDQVDGPPVTNVMFLKTHKTASSTVLNILFRFAETHNLSAALPAGGRFHLGYPWLFLARYVEGAEQGGPGRRFNIMCNHLRFNPPEVRGVGAFRGGDPTGQGTVGDGHKLLHGRWGGGAGRKGDRQQRLLPGPVLSAEGSSAHRCFWAMLLLLALAVLLLAGVMHVDVRLLMP</sequence>
<dbReference type="Proteomes" id="UP000242450">
    <property type="component" value="Chromosome 20"/>
</dbReference>
<dbReference type="Pfam" id="PF06990">
    <property type="entry name" value="Gal-3-0_sulfotr"/>
    <property type="match status" value="1"/>
</dbReference>
<evidence type="ECO:0000256" key="1">
    <source>
        <dbReference type="ARBA" id="ARBA00004323"/>
    </source>
</evidence>
<name>A0A212CFA3_CEREH</name>
<evidence type="ECO:0000256" key="5">
    <source>
        <dbReference type="ARBA" id="ARBA00022968"/>
    </source>
</evidence>
<dbReference type="OrthoDB" id="514299at2759"/>
<dbReference type="Gene3D" id="3.40.50.300">
    <property type="entry name" value="P-loop containing nucleotide triphosphate hydrolases"/>
    <property type="match status" value="1"/>
</dbReference>
<accession>A0A212CFA3</accession>
<keyword evidence="8 10" id="KW-0472">Membrane</keyword>
<keyword evidence="4 10" id="KW-0812">Transmembrane</keyword>
<evidence type="ECO:0000256" key="7">
    <source>
        <dbReference type="ARBA" id="ARBA00023034"/>
    </source>
</evidence>
<dbReference type="InterPro" id="IPR027417">
    <property type="entry name" value="P-loop_NTPase"/>
</dbReference>
<dbReference type="PANTHER" id="PTHR14647:SF55">
    <property type="entry name" value="GALACTOSE-3-O-SULFOTRANSFERASE 2"/>
    <property type="match status" value="1"/>
</dbReference>
<comment type="subcellular location">
    <subcellularLocation>
        <location evidence="1">Golgi apparatus membrane</location>
        <topology evidence="1">Single-pass type II membrane protein</topology>
    </subcellularLocation>
</comment>
<evidence type="ECO:0000256" key="2">
    <source>
        <dbReference type="ARBA" id="ARBA00008124"/>
    </source>
</evidence>
<dbReference type="GO" id="GO:0009101">
    <property type="term" value="P:glycoprotein biosynthetic process"/>
    <property type="evidence" value="ECO:0007669"/>
    <property type="project" value="TreeGrafter"/>
</dbReference>
<evidence type="ECO:0000256" key="4">
    <source>
        <dbReference type="ARBA" id="ARBA00022692"/>
    </source>
</evidence>
<keyword evidence="12" id="KW-1185">Reference proteome</keyword>
<dbReference type="InterPro" id="IPR009729">
    <property type="entry name" value="Gal-3-0_sulfotransfrase"/>
</dbReference>
<keyword evidence="3" id="KW-0808">Transferase</keyword>
<keyword evidence="7" id="KW-0333">Golgi apparatus</keyword>
<organism evidence="11 12">
    <name type="scientific">Cervus elaphus hippelaphus</name>
    <name type="common">European red deer</name>
    <dbReference type="NCBI Taxonomy" id="46360"/>
    <lineage>
        <taxon>Eukaryota</taxon>
        <taxon>Metazoa</taxon>
        <taxon>Chordata</taxon>
        <taxon>Craniata</taxon>
        <taxon>Vertebrata</taxon>
        <taxon>Euteleostomi</taxon>
        <taxon>Mammalia</taxon>
        <taxon>Eutheria</taxon>
        <taxon>Laurasiatheria</taxon>
        <taxon>Artiodactyla</taxon>
        <taxon>Ruminantia</taxon>
        <taxon>Pecora</taxon>
        <taxon>Cervidae</taxon>
        <taxon>Cervinae</taxon>
        <taxon>Cervus</taxon>
    </lineage>
</organism>
<feature type="transmembrane region" description="Helical" evidence="10">
    <location>
        <begin position="185"/>
        <end position="205"/>
    </location>
</feature>
<dbReference type="GO" id="GO:0000139">
    <property type="term" value="C:Golgi membrane"/>
    <property type="evidence" value="ECO:0007669"/>
    <property type="project" value="UniProtKB-SubCell"/>
</dbReference>